<dbReference type="SMART" id="SM00331">
    <property type="entry name" value="PP2C_SIG"/>
    <property type="match status" value="1"/>
</dbReference>
<keyword evidence="3" id="KW-1185">Reference proteome</keyword>
<dbReference type="InterPro" id="IPR036457">
    <property type="entry name" value="PPM-type-like_dom_sf"/>
</dbReference>
<dbReference type="SUPFAM" id="SSF81606">
    <property type="entry name" value="PP2C-like"/>
    <property type="match status" value="1"/>
</dbReference>
<evidence type="ECO:0000313" key="2">
    <source>
        <dbReference type="EMBL" id="SMP73398.1"/>
    </source>
</evidence>
<protein>
    <submittedName>
        <fullName evidence="2">Anti-sigma regulatory factor (Ser/Thr protein kinase)</fullName>
    </submittedName>
</protein>
<feature type="domain" description="PPM-type phosphatase" evidence="1">
    <location>
        <begin position="146"/>
        <end position="338"/>
    </location>
</feature>
<dbReference type="Pfam" id="PF13581">
    <property type="entry name" value="HATPase_c_2"/>
    <property type="match status" value="1"/>
</dbReference>
<dbReference type="InterPro" id="IPR039248">
    <property type="entry name" value="Ptase_RsbX"/>
</dbReference>
<evidence type="ECO:0000313" key="3">
    <source>
        <dbReference type="Proteomes" id="UP001158049"/>
    </source>
</evidence>
<dbReference type="Pfam" id="PF07228">
    <property type="entry name" value="SpoIIE"/>
    <property type="match status" value="1"/>
</dbReference>
<dbReference type="InterPro" id="IPR001932">
    <property type="entry name" value="PPM-type_phosphatase-like_dom"/>
</dbReference>
<dbReference type="Gene3D" id="3.60.40.10">
    <property type="entry name" value="PPM-type phosphatase domain"/>
    <property type="match status" value="1"/>
</dbReference>
<gene>
    <name evidence="2" type="ORF">SAMN06295970_11966</name>
</gene>
<dbReference type="SUPFAM" id="SSF55874">
    <property type="entry name" value="ATPase domain of HSP90 chaperone/DNA topoisomerase II/histidine kinase"/>
    <property type="match status" value="1"/>
</dbReference>
<dbReference type="EMBL" id="FXUL01000019">
    <property type="protein sequence ID" value="SMP73398.1"/>
    <property type="molecule type" value="Genomic_DNA"/>
</dbReference>
<accession>A0ABY1QKC8</accession>
<organism evidence="2 3">
    <name type="scientific">Noviherbaspirillum suwonense</name>
    <dbReference type="NCBI Taxonomy" id="1224511"/>
    <lineage>
        <taxon>Bacteria</taxon>
        <taxon>Pseudomonadati</taxon>
        <taxon>Pseudomonadota</taxon>
        <taxon>Betaproteobacteria</taxon>
        <taxon>Burkholderiales</taxon>
        <taxon>Oxalobacteraceae</taxon>
        <taxon>Noviherbaspirillum</taxon>
    </lineage>
</organism>
<evidence type="ECO:0000259" key="1">
    <source>
        <dbReference type="SMART" id="SM00331"/>
    </source>
</evidence>
<dbReference type="CDD" id="cd16934">
    <property type="entry name" value="HATPase_RsbT-like"/>
    <property type="match status" value="1"/>
</dbReference>
<dbReference type="InterPro" id="IPR036890">
    <property type="entry name" value="HATPase_C_sf"/>
</dbReference>
<dbReference type="Gene3D" id="3.30.565.10">
    <property type="entry name" value="Histidine kinase-like ATPase, C-terminal domain"/>
    <property type="match status" value="1"/>
</dbReference>
<dbReference type="PANTHER" id="PTHR35801:SF1">
    <property type="entry name" value="PHOSPHOSERINE PHOSPHATASE RSBX"/>
    <property type="match status" value="1"/>
</dbReference>
<dbReference type="PANTHER" id="PTHR35801">
    <property type="entry name" value="PHOSPHOSERINE PHOSPHATASE RSBX"/>
    <property type="match status" value="1"/>
</dbReference>
<sequence length="344" mass="35930">MEAVLTALPPQTIHHVSESSGIAAVRRAGNQLASCLGLDETVAGKVALVITEAATNIFKHAGSGDILLRGLAAGDARGVEVLAIDKGPGFVNIEQAMRDGMSTAGSYGVGMGAMQRVADEFDLHADDTYGSALRLAVWGPGQARPGLEWTVGAVCLPLPSEEVCGDAWNWACDDDRLLLMVADGLGHGPDAARASEAAVALVQPGGSFAPAAVLRLAHGALQGTRGAAVAVACLDSVASELHFAGIGNITVSLHGGDKARHLVSHNGIVGSNMRKVQEFSMPLTDDAMLIMHSDGIGTRWDLERYPGLSQRHPALIAAVLYRDHARGRDDASIVVAQRHQGPWR</sequence>
<dbReference type="RefSeq" id="WP_283444258.1">
    <property type="nucleotide sequence ID" value="NZ_FXUL01000019.1"/>
</dbReference>
<reference evidence="2 3" key="1">
    <citation type="submission" date="2017-05" db="EMBL/GenBank/DDBJ databases">
        <authorList>
            <person name="Varghese N."/>
            <person name="Submissions S."/>
        </authorList>
    </citation>
    <scope>NUCLEOTIDE SEQUENCE [LARGE SCALE GENOMIC DNA]</scope>
    <source>
        <strain evidence="2 3">DSM 26001</strain>
    </source>
</reference>
<name>A0ABY1QKC8_9BURK</name>
<dbReference type="InterPro" id="IPR003594">
    <property type="entry name" value="HATPase_dom"/>
</dbReference>
<proteinExistence type="predicted"/>
<dbReference type="Proteomes" id="UP001158049">
    <property type="component" value="Unassembled WGS sequence"/>
</dbReference>
<comment type="caution">
    <text evidence="2">The sequence shown here is derived from an EMBL/GenBank/DDBJ whole genome shotgun (WGS) entry which is preliminary data.</text>
</comment>